<dbReference type="Pfam" id="PF12833">
    <property type="entry name" value="HTH_18"/>
    <property type="match status" value="1"/>
</dbReference>
<dbReference type="PROSITE" id="PS01124">
    <property type="entry name" value="HTH_ARAC_FAMILY_2"/>
    <property type="match status" value="1"/>
</dbReference>
<evidence type="ECO:0000259" key="4">
    <source>
        <dbReference type="PROSITE" id="PS01124"/>
    </source>
</evidence>
<dbReference type="SUPFAM" id="SSF46689">
    <property type="entry name" value="Homeodomain-like"/>
    <property type="match status" value="1"/>
</dbReference>
<evidence type="ECO:0000256" key="3">
    <source>
        <dbReference type="ARBA" id="ARBA00023163"/>
    </source>
</evidence>
<evidence type="ECO:0000256" key="2">
    <source>
        <dbReference type="ARBA" id="ARBA00023125"/>
    </source>
</evidence>
<dbReference type="KEGG" id="pbas:SMSP2_00417"/>
<dbReference type="SMART" id="SM00342">
    <property type="entry name" value="HTH_ARAC"/>
    <property type="match status" value="1"/>
</dbReference>
<dbReference type="Gene3D" id="1.10.10.60">
    <property type="entry name" value="Homeodomain-like"/>
    <property type="match status" value="1"/>
</dbReference>
<dbReference type="SUPFAM" id="SSF51215">
    <property type="entry name" value="Regulatory protein AraC"/>
    <property type="match status" value="1"/>
</dbReference>
<dbReference type="InterPro" id="IPR018060">
    <property type="entry name" value="HTH_AraC"/>
</dbReference>
<keyword evidence="1" id="KW-0805">Transcription regulation</keyword>
<evidence type="ECO:0000313" key="6">
    <source>
        <dbReference type="Proteomes" id="UP000188181"/>
    </source>
</evidence>
<dbReference type="InterPro" id="IPR009057">
    <property type="entry name" value="Homeodomain-like_sf"/>
</dbReference>
<feature type="domain" description="HTH araC/xylS-type" evidence="4">
    <location>
        <begin position="167"/>
        <end position="265"/>
    </location>
</feature>
<dbReference type="Gene3D" id="2.60.120.10">
    <property type="entry name" value="Jelly Rolls"/>
    <property type="match status" value="1"/>
</dbReference>
<accession>A0A1Q2MC09</accession>
<keyword evidence="3" id="KW-0804">Transcription</keyword>
<reference evidence="6" key="1">
    <citation type="submission" date="2017-02" db="EMBL/GenBank/DDBJ databases">
        <title>Comparative genomics and description of representatives of a novel lineage of planctomycetes thriving in anoxic sediments.</title>
        <authorList>
            <person name="Spring S."/>
            <person name="Bunk B."/>
            <person name="Sproer C."/>
        </authorList>
    </citation>
    <scope>NUCLEOTIDE SEQUENCE [LARGE SCALE GENOMIC DNA]</scope>
    <source>
        <strain evidence="6">SM-Chi-D1</strain>
    </source>
</reference>
<dbReference type="PANTHER" id="PTHR43280">
    <property type="entry name" value="ARAC-FAMILY TRANSCRIPTIONAL REGULATOR"/>
    <property type="match status" value="1"/>
</dbReference>
<evidence type="ECO:0000256" key="1">
    <source>
        <dbReference type="ARBA" id="ARBA00023015"/>
    </source>
</evidence>
<dbReference type="InterPro" id="IPR003313">
    <property type="entry name" value="AraC-bd"/>
</dbReference>
<dbReference type="Proteomes" id="UP000188181">
    <property type="component" value="Chromosome"/>
</dbReference>
<dbReference type="STRING" id="1851148.SMSP2_00417"/>
<keyword evidence="6" id="KW-1185">Reference proteome</keyword>
<evidence type="ECO:0000313" key="5">
    <source>
        <dbReference type="EMBL" id="AQQ70078.1"/>
    </source>
</evidence>
<dbReference type="GO" id="GO:0003700">
    <property type="term" value="F:DNA-binding transcription factor activity"/>
    <property type="evidence" value="ECO:0007669"/>
    <property type="project" value="InterPro"/>
</dbReference>
<dbReference type="InterPro" id="IPR037923">
    <property type="entry name" value="HTH-like"/>
</dbReference>
<dbReference type="PANTHER" id="PTHR43280:SF2">
    <property type="entry name" value="HTH-TYPE TRANSCRIPTIONAL REGULATOR EXSA"/>
    <property type="match status" value="1"/>
</dbReference>
<dbReference type="AlphaFoldDB" id="A0A1Q2MC09"/>
<proteinExistence type="predicted"/>
<gene>
    <name evidence="5" type="primary">araC_3</name>
    <name evidence="5" type="ORF">SMSP2_00417</name>
</gene>
<dbReference type="GO" id="GO:0043565">
    <property type="term" value="F:sequence-specific DNA binding"/>
    <property type="evidence" value="ECO:0007669"/>
    <property type="project" value="InterPro"/>
</dbReference>
<dbReference type="EMBL" id="CP019646">
    <property type="protein sequence ID" value="AQQ70078.1"/>
    <property type="molecule type" value="Genomic_DNA"/>
</dbReference>
<name>A0A1Q2MC09_9BACT</name>
<dbReference type="Pfam" id="PF02311">
    <property type="entry name" value="AraC_binding"/>
    <property type="match status" value="1"/>
</dbReference>
<organism evidence="5 6">
    <name type="scientific">Limihaloglobus sulfuriphilus</name>
    <dbReference type="NCBI Taxonomy" id="1851148"/>
    <lineage>
        <taxon>Bacteria</taxon>
        <taxon>Pseudomonadati</taxon>
        <taxon>Planctomycetota</taxon>
        <taxon>Phycisphaerae</taxon>
        <taxon>Sedimentisphaerales</taxon>
        <taxon>Sedimentisphaeraceae</taxon>
        <taxon>Limihaloglobus</taxon>
    </lineage>
</organism>
<protein>
    <submittedName>
        <fullName evidence="5">Arabinose operon regulatory protein</fullName>
    </submittedName>
</protein>
<dbReference type="OrthoDB" id="9807321at2"/>
<keyword evidence="2" id="KW-0238">DNA-binding</keyword>
<dbReference type="RefSeq" id="WP_146682370.1">
    <property type="nucleotide sequence ID" value="NZ_CP019646.1"/>
</dbReference>
<dbReference type="InterPro" id="IPR014710">
    <property type="entry name" value="RmlC-like_jellyroll"/>
</dbReference>
<sequence length="268" mass="30545">MDTGSFTISSFVHFANWIDVAGSCQWGPRLLQDYELICIIEGQFTFSDAGHSYSLAPNDILCIPPGLEHVFRSETAGVISCVHFDPPTETKLKESAHRTKLSVTPEFVTKPDRPDFYVNIFKEIASDFSSHGPSNYRNCCLLFSSLWAKLAGYWGKSEGDPVSAKVRAMTDYIKRNLLRGVDRNSLAENFGYTPEYVNYLFKKELSLTPSRFIMREKIFIAFNMIQNEAGTLAEIAEHLGFYDQYHFSKQFKNIFKRPPSSFKPQKPD</sequence>